<organism evidence="2 5">
    <name type="scientific">Adineta ricciae</name>
    <name type="common">Rotifer</name>
    <dbReference type="NCBI Taxonomy" id="249248"/>
    <lineage>
        <taxon>Eukaryota</taxon>
        <taxon>Metazoa</taxon>
        <taxon>Spiralia</taxon>
        <taxon>Gnathifera</taxon>
        <taxon>Rotifera</taxon>
        <taxon>Eurotatoria</taxon>
        <taxon>Bdelloidea</taxon>
        <taxon>Adinetida</taxon>
        <taxon>Adinetidae</taxon>
        <taxon>Adineta</taxon>
    </lineage>
</organism>
<feature type="compositionally biased region" description="Basic and acidic residues" evidence="1">
    <location>
        <begin position="28"/>
        <end position="37"/>
    </location>
</feature>
<evidence type="ECO:0000256" key="1">
    <source>
        <dbReference type="SAM" id="MobiDB-lite"/>
    </source>
</evidence>
<evidence type="ECO:0000313" key="4">
    <source>
        <dbReference type="Proteomes" id="UP000663828"/>
    </source>
</evidence>
<feature type="compositionally biased region" description="Basic residues" evidence="1">
    <location>
        <begin position="42"/>
        <end position="60"/>
    </location>
</feature>
<feature type="region of interest" description="Disordered" evidence="1">
    <location>
        <begin position="105"/>
        <end position="160"/>
    </location>
</feature>
<sequence>MASRHRFLERSITTVTFHNRLTEEDAMWRQREQERETNPVQRRQRSRSRSPRSKKHRHRSSSSSEDRSSVKIISNPQTEAEFGPPLPSNLGVDADRWDHAFFMQKYPKDYERQINKSRRRDSTSSSEDERKKKKHSKHDRKKRKKEEHKKKTKRKRRSRS</sequence>
<evidence type="ECO:0000313" key="3">
    <source>
        <dbReference type="EMBL" id="CAF0969237.1"/>
    </source>
</evidence>
<dbReference type="EMBL" id="CAJNOJ010000034">
    <property type="protein sequence ID" value="CAF0907448.1"/>
    <property type="molecule type" value="Genomic_DNA"/>
</dbReference>
<reference evidence="2" key="1">
    <citation type="submission" date="2021-02" db="EMBL/GenBank/DDBJ databases">
        <authorList>
            <person name="Nowell W R."/>
        </authorList>
    </citation>
    <scope>NUCLEOTIDE SEQUENCE</scope>
</reference>
<dbReference type="AlphaFoldDB" id="A0A814A3J0"/>
<protein>
    <submittedName>
        <fullName evidence="2">Uncharacterized protein</fullName>
    </submittedName>
</protein>
<dbReference type="Proteomes" id="UP000663828">
    <property type="component" value="Unassembled WGS sequence"/>
</dbReference>
<evidence type="ECO:0000313" key="5">
    <source>
        <dbReference type="Proteomes" id="UP000663852"/>
    </source>
</evidence>
<keyword evidence="4" id="KW-1185">Reference proteome</keyword>
<accession>A0A814A3J0</accession>
<name>A0A814A3J0_ADIRI</name>
<dbReference type="EMBL" id="CAJNOR010000637">
    <property type="protein sequence ID" value="CAF0969237.1"/>
    <property type="molecule type" value="Genomic_DNA"/>
</dbReference>
<evidence type="ECO:0000313" key="2">
    <source>
        <dbReference type="EMBL" id="CAF0907448.1"/>
    </source>
</evidence>
<proteinExistence type="predicted"/>
<feature type="compositionally biased region" description="Basic residues" evidence="1">
    <location>
        <begin position="131"/>
        <end position="160"/>
    </location>
</feature>
<gene>
    <name evidence="2" type="ORF">EDS130_LOCUS10095</name>
    <name evidence="3" type="ORF">XAT740_LOCUS11576</name>
</gene>
<feature type="region of interest" description="Disordered" evidence="1">
    <location>
        <begin position="28"/>
        <end position="93"/>
    </location>
</feature>
<dbReference type="OrthoDB" id="10055694at2759"/>
<dbReference type="Proteomes" id="UP000663852">
    <property type="component" value="Unassembled WGS sequence"/>
</dbReference>
<comment type="caution">
    <text evidence="2">The sequence shown here is derived from an EMBL/GenBank/DDBJ whole genome shotgun (WGS) entry which is preliminary data.</text>
</comment>